<dbReference type="InParanoid" id="A0A672H7J2"/>
<accession>A0A672H7J2</accession>
<evidence type="ECO:0000259" key="3">
    <source>
        <dbReference type="PROSITE" id="PS50195"/>
    </source>
</evidence>
<dbReference type="InterPro" id="IPR051837">
    <property type="entry name" value="SortingNexin/PXDomain-PKLike"/>
</dbReference>
<dbReference type="InterPro" id="IPR036871">
    <property type="entry name" value="PX_dom_sf"/>
</dbReference>
<dbReference type="SUPFAM" id="SSF64268">
    <property type="entry name" value="PX domain"/>
    <property type="match status" value="1"/>
</dbReference>
<keyword evidence="5" id="KW-1185">Reference proteome</keyword>
<dbReference type="OMA" id="HEIMEER"/>
<protein>
    <recommendedName>
        <fullName evidence="3">PX domain-containing protein</fullName>
    </recommendedName>
</protein>
<dbReference type="GO" id="GO:0005769">
    <property type="term" value="C:early endosome"/>
    <property type="evidence" value="ECO:0007669"/>
    <property type="project" value="TreeGrafter"/>
</dbReference>
<dbReference type="PROSITE" id="PS50195">
    <property type="entry name" value="PX"/>
    <property type="match status" value="1"/>
</dbReference>
<dbReference type="Gene3D" id="3.30.1520.10">
    <property type="entry name" value="Phox-like domain"/>
    <property type="match status" value="1"/>
</dbReference>
<keyword evidence="2" id="KW-0963">Cytoplasm</keyword>
<evidence type="ECO:0000313" key="4">
    <source>
        <dbReference type="Ensembl" id="ENSSFAP00005025004.1"/>
    </source>
</evidence>
<dbReference type="GO" id="GO:0005770">
    <property type="term" value="C:late endosome"/>
    <property type="evidence" value="ECO:0007669"/>
    <property type="project" value="TreeGrafter"/>
</dbReference>
<dbReference type="Ensembl" id="ENSSFAT00005026013.1">
    <property type="protein sequence ID" value="ENSSFAP00005025004.1"/>
    <property type="gene ID" value="ENSSFAG00005012872.1"/>
</dbReference>
<comment type="subcellular location">
    <subcellularLocation>
        <location evidence="1">Cytoplasm</location>
    </subcellularLocation>
</comment>
<evidence type="ECO:0000313" key="5">
    <source>
        <dbReference type="Proteomes" id="UP000472267"/>
    </source>
</evidence>
<dbReference type="Proteomes" id="UP000472267">
    <property type="component" value="Chromosome 18"/>
</dbReference>
<dbReference type="GO" id="GO:0045022">
    <property type="term" value="P:early endosome to late endosome transport"/>
    <property type="evidence" value="ECO:0007669"/>
    <property type="project" value="TreeGrafter"/>
</dbReference>
<dbReference type="PANTHER" id="PTHR22999:SF23">
    <property type="entry name" value="SORTING NEXIN-16"/>
    <property type="match status" value="1"/>
</dbReference>
<sequence length="282" mass="32617">MAATFVPISLPVTCYGARSFSKRGAQKHTNSSSRRVDSPSGDYPVVHEHRAWGASVLGPTKDENWSRSRGEERLDWSFSQGEEKCGESWREKPFSPTLLGYEILEEREKLTVFKVLVTGAQGDSRMVFRRYTDFCSLNHKLKQLFPGFRAALPPASRCRLRNSYGKEFLEERLSRLQAFLQELTSHQDVIRRCVYMKLCAFCTLEEMNHHLQRELLEKQSQTDMLKKTLKEREKTIKLLLKKAHSMFCDYTVSPSHTDLSRFLLRALKISARSQQVSTRTET</sequence>
<evidence type="ECO:0000256" key="1">
    <source>
        <dbReference type="ARBA" id="ARBA00004496"/>
    </source>
</evidence>
<dbReference type="AlphaFoldDB" id="A0A672H7J2"/>
<reference evidence="4" key="1">
    <citation type="submission" date="2019-06" db="EMBL/GenBank/DDBJ databases">
        <authorList>
            <consortium name="Wellcome Sanger Institute Data Sharing"/>
        </authorList>
    </citation>
    <scope>NUCLEOTIDE SEQUENCE [LARGE SCALE GENOMIC DNA]</scope>
</reference>
<dbReference type="Pfam" id="PF00787">
    <property type="entry name" value="PX"/>
    <property type="match status" value="1"/>
</dbReference>
<feature type="domain" description="PX" evidence="3">
    <location>
        <begin position="91"/>
        <end position="236"/>
    </location>
</feature>
<evidence type="ECO:0000256" key="2">
    <source>
        <dbReference type="ARBA" id="ARBA00022490"/>
    </source>
</evidence>
<dbReference type="InterPro" id="IPR001683">
    <property type="entry name" value="PX_dom"/>
</dbReference>
<dbReference type="PANTHER" id="PTHR22999">
    <property type="entry name" value="PX SERINE/THREONINE KINASE PXK"/>
    <property type="match status" value="1"/>
</dbReference>
<organism evidence="4 5">
    <name type="scientific">Salarias fasciatus</name>
    <name type="common">Jewelled blenny</name>
    <name type="synonym">Blennius fasciatus</name>
    <dbReference type="NCBI Taxonomy" id="181472"/>
    <lineage>
        <taxon>Eukaryota</taxon>
        <taxon>Metazoa</taxon>
        <taxon>Chordata</taxon>
        <taxon>Craniata</taxon>
        <taxon>Vertebrata</taxon>
        <taxon>Euteleostomi</taxon>
        <taxon>Actinopterygii</taxon>
        <taxon>Neopterygii</taxon>
        <taxon>Teleostei</taxon>
        <taxon>Neoteleostei</taxon>
        <taxon>Acanthomorphata</taxon>
        <taxon>Ovalentaria</taxon>
        <taxon>Blenniimorphae</taxon>
        <taxon>Blenniiformes</taxon>
        <taxon>Blennioidei</taxon>
        <taxon>Blenniidae</taxon>
        <taxon>Salariinae</taxon>
        <taxon>Salarias</taxon>
    </lineage>
</organism>
<dbReference type="GO" id="GO:0035091">
    <property type="term" value="F:phosphatidylinositol binding"/>
    <property type="evidence" value="ECO:0007669"/>
    <property type="project" value="InterPro"/>
</dbReference>
<dbReference type="GO" id="GO:0008333">
    <property type="term" value="P:endosome to lysosome transport"/>
    <property type="evidence" value="ECO:0007669"/>
    <property type="project" value="TreeGrafter"/>
</dbReference>
<dbReference type="GO" id="GO:0006622">
    <property type="term" value="P:protein targeting to lysosome"/>
    <property type="evidence" value="ECO:0007669"/>
    <property type="project" value="TreeGrafter"/>
</dbReference>
<proteinExistence type="predicted"/>
<reference evidence="4" key="2">
    <citation type="submission" date="2025-08" db="UniProtKB">
        <authorList>
            <consortium name="Ensembl"/>
        </authorList>
    </citation>
    <scope>IDENTIFICATION</scope>
</reference>
<reference evidence="4" key="3">
    <citation type="submission" date="2025-09" db="UniProtKB">
        <authorList>
            <consortium name="Ensembl"/>
        </authorList>
    </citation>
    <scope>IDENTIFICATION</scope>
</reference>
<name>A0A672H7J2_SALFA</name>